<name>A0A6P8EF50_PUNGR</name>
<proteinExistence type="predicted"/>
<dbReference type="CDD" id="cd00519">
    <property type="entry name" value="Lipase_3"/>
    <property type="match status" value="1"/>
</dbReference>
<evidence type="ECO:0000259" key="2">
    <source>
        <dbReference type="Pfam" id="PF01764"/>
    </source>
</evidence>
<feature type="domain" description="Fungal lipase-type" evidence="2">
    <location>
        <begin position="208"/>
        <end position="371"/>
    </location>
</feature>
<dbReference type="Pfam" id="PF01764">
    <property type="entry name" value="Lipase_3"/>
    <property type="match status" value="1"/>
</dbReference>
<evidence type="ECO:0000313" key="3">
    <source>
        <dbReference type="Proteomes" id="UP000515151"/>
    </source>
</evidence>
<gene>
    <name evidence="4" type="primary">LOC116214221</name>
</gene>
<accession>A0A6P8EF50</accession>
<dbReference type="OrthoDB" id="438440at2759"/>
<keyword evidence="1" id="KW-0378">Hydrolase</keyword>
<dbReference type="SUPFAM" id="SSF53474">
    <property type="entry name" value="alpha/beta-Hydrolases"/>
    <property type="match status" value="1"/>
</dbReference>
<dbReference type="InterPro" id="IPR044819">
    <property type="entry name" value="OBL-like"/>
</dbReference>
<reference evidence="3" key="1">
    <citation type="journal article" date="2020" name="Plant Biotechnol. J.">
        <title>The pomegranate (Punica granatum L.) draft genome dissects genetic divergence between soft- and hard-seeded cultivars.</title>
        <authorList>
            <person name="Luo X."/>
            <person name="Li H."/>
            <person name="Wu Z."/>
            <person name="Yao W."/>
            <person name="Zhao P."/>
            <person name="Cao D."/>
            <person name="Yu H."/>
            <person name="Li K."/>
            <person name="Poudel K."/>
            <person name="Zhao D."/>
            <person name="Zhang F."/>
            <person name="Xia X."/>
            <person name="Chen L."/>
            <person name="Wang Q."/>
            <person name="Jing D."/>
            <person name="Cao S."/>
        </authorList>
    </citation>
    <scope>NUCLEOTIDE SEQUENCE [LARGE SCALE GENOMIC DNA]</scope>
    <source>
        <strain evidence="3">cv. Tunisia</strain>
    </source>
</reference>
<protein>
    <submittedName>
        <fullName evidence="4">Uncharacterized protein LOC116214221</fullName>
    </submittedName>
</protein>
<dbReference type="PANTHER" id="PTHR46086">
    <property type="entry name" value="ALPHA/BETA-HYDROLASES SUPERFAMILY PROTEIN"/>
    <property type="match status" value="1"/>
</dbReference>
<dbReference type="GeneID" id="116214221"/>
<dbReference type="RefSeq" id="XP_031405440.1">
    <property type="nucleotide sequence ID" value="XM_031549580.1"/>
</dbReference>
<evidence type="ECO:0000313" key="4">
    <source>
        <dbReference type="RefSeq" id="XP_031405440.1"/>
    </source>
</evidence>
<dbReference type="InterPro" id="IPR029058">
    <property type="entry name" value="AB_hydrolase_fold"/>
</dbReference>
<dbReference type="AlphaFoldDB" id="A0A6P8EF50"/>
<organism evidence="3 4">
    <name type="scientific">Punica granatum</name>
    <name type="common">Pomegranate</name>
    <dbReference type="NCBI Taxonomy" id="22663"/>
    <lineage>
        <taxon>Eukaryota</taxon>
        <taxon>Viridiplantae</taxon>
        <taxon>Streptophyta</taxon>
        <taxon>Embryophyta</taxon>
        <taxon>Tracheophyta</taxon>
        <taxon>Spermatophyta</taxon>
        <taxon>Magnoliopsida</taxon>
        <taxon>eudicotyledons</taxon>
        <taxon>Gunneridae</taxon>
        <taxon>Pentapetalae</taxon>
        <taxon>rosids</taxon>
        <taxon>malvids</taxon>
        <taxon>Myrtales</taxon>
        <taxon>Lythraceae</taxon>
        <taxon>Punica</taxon>
    </lineage>
</organism>
<keyword evidence="3" id="KW-1185">Reference proteome</keyword>
<dbReference type="GO" id="GO:0006629">
    <property type="term" value="P:lipid metabolic process"/>
    <property type="evidence" value="ECO:0007669"/>
    <property type="project" value="InterPro"/>
</dbReference>
<reference evidence="4" key="2">
    <citation type="submission" date="2025-08" db="UniProtKB">
        <authorList>
            <consortium name="RefSeq"/>
        </authorList>
    </citation>
    <scope>IDENTIFICATION</scope>
    <source>
        <tissue evidence="4">Leaf</tissue>
    </source>
</reference>
<dbReference type="PANTHER" id="PTHR46086:SF4">
    <property type="entry name" value="ALPHA_BETA-HYDROLASES SUPERFAMILY PROTEIN"/>
    <property type="match status" value="1"/>
</dbReference>
<dbReference type="Gene3D" id="3.40.50.1820">
    <property type="entry name" value="alpha/beta hydrolase"/>
    <property type="match status" value="1"/>
</dbReference>
<sequence length="481" mass="55227">MASNSYDEEGEFCRSYLILKPREASFLDLLRLLLFPSDISARRRSIHCPTEEAEERVKDFDRRWIIFISLAVQKLLLLMEKPLAAAGYLVETGLNLLSINGGASGLLNNIVKGKVVWPDKESVSFVSAVGQVDRRVDLDRHIRHRGPKYYRSLAMMAAKLAWENAAFVKSVITWHWKMELLGYYNFWNDSQHEPTTGATVFRDRNLIVVAFRGTRAFVAEDWRTDVDISWYELEGIGKAHRGFMEALGLQQGKGWPKEIQQGPDGLHQYAYYELRSLLKEALRADTDGEDMKFIVTGHSLGGALAILFASVLAIHEEAWLLERLEGVYAFGQPRVGDEPFGEFMKQRFKTYKVNYLRYVYSNDIVPRLPADDKSLMFKHFSPCLFFGSWLYRGKVLEEEPNKNYFSPLWAIPKVLNAVWELIRGFIIPYIEGPTYTESWVLKLVRLFGIAVPGIPAHCPQDYVNLTRLGPVTYLEDDYRLA</sequence>
<dbReference type="InterPro" id="IPR002921">
    <property type="entry name" value="Fungal_lipase-type"/>
</dbReference>
<evidence type="ECO:0000256" key="1">
    <source>
        <dbReference type="ARBA" id="ARBA00022801"/>
    </source>
</evidence>
<dbReference type="Proteomes" id="UP000515151">
    <property type="component" value="Chromosome 7"/>
</dbReference>
<dbReference type="GO" id="GO:0004806">
    <property type="term" value="F:triacylglycerol lipase activity"/>
    <property type="evidence" value="ECO:0007669"/>
    <property type="project" value="InterPro"/>
</dbReference>